<sequence>MPGWLTLDPQSAVPPFEQIKQAILAAANSGEAAVGTRLPPVRALAAHLGVAANTVARAYRELEHAGVVETKGRAGTTVTAGGDAARQKVGAAADVFAAVVHSAGLSESDAVAIARAALRRA</sequence>
<dbReference type="CDD" id="cd07377">
    <property type="entry name" value="WHTH_GntR"/>
    <property type="match status" value="1"/>
</dbReference>
<evidence type="ECO:0000256" key="1">
    <source>
        <dbReference type="ARBA" id="ARBA00023015"/>
    </source>
</evidence>
<dbReference type="GO" id="GO:0003677">
    <property type="term" value="F:DNA binding"/>
    <property type="evidence" value="ECO:0007669"/>
    <property type="project" value="UniProtKB-KW"/>
</dbReference>
<evidence type="ECO:0000313" key="5">
    <source>
        <dbReference type="EMBL" id="AUZ89264.1"/>
    </source>
</evidence>
<dbReference type="SMART" id="SM00345">
    <property type="entry name" value="HTH_GNTR"/>
    <property type="match status" value="1"/>
</dbReference>
<dbReference type="InterPro" id="IPR000524">
    <property type="entry name" value="Tscrpt_reg_HTH_GntR"/>
</dbReference>
<keyword evidence="1" id="KW-0805">Transcription regulation</keyword>
<dbReference type="GO" id="GO:0003700">
    <property type="term" value="F:DNA-binding transcription factor activity"/>
    <property type="evidence" value="ECO:0007669"/>
    <property type="project" value="InterPro"/>
</dbReference>
<evidence type="ECO:0000256" key="3">
    <source>
        <dbReference type="ARBA" id="ARBA00023163"/>
    </source>
</evidence>
<feature type="domain" description="HTH gntR-type" evidence="4">
    <location>
        <begin position="13"/>
        <end position="81"/>
    </location>
</feature>
<protein>
    <submittedName>
        <fullName evidence="5">GntR family transcriptional regulator</fullName>
    </submittedName>
</protein>
<keyword evidence="2" id="KW-0238">DNA-binding</keyword>
<proteinExistence type="predicted"/>
<keyword evidence="3" id="KW-0804">Transcription</keyword>
<organism evidence="5 6">
    <name type="scientific">Arthrobacter agilis</name>
    <dbReference type="NCBI Taxonomy" id="37921"/>
    <lineage>
        <taxon>Bacteria</taxon>
        <taxon>Bacillati</taxon>
        <taxon>Actinomycetota</taxon>
        <taxon>Actinomycetes</taxon>
        <taxon>Micrococcales</taxon>
        <taxon>Micrococcaceae</taxon>
        <taxon>Arthrobacter</taxon>
    </lineage>
</organism>
<dbReference type="InterPro" id="IPR036388">
    <property type="entry name" value="WH-like_DNA-bd_sf"/>
</dbReference>
<dbReference type="SUPFAM" id="SSF46785">
    <property type="entry name" value="Winged helix' DNA-binding domain"/>
    <property type="match status" value="1"/>
</dbReference>
<dbReference type="Proteomes" id="UP000239187">
    <property type="component" value="Chromosome"/>
</dbReference>
<reference evidence="5 6" key="1">
    <citation type="submission" date="2017-11" db="EMBL/GenBank/DDBJ databases">
        <title>Draft genome of Arthrobacter agilis strain UMCV2, a plant growth-promoting rhizobacterium and biocontrol capacity of phytopathogenic fungi.</title>
        <authorList>
            <person name="Martinez-Camara R."/>
            <person name="Santoyo G."/>
            <person name="Moreno-Hagelsieb G."/>
            <person name="Valencia-Cantero E."/>
        </authorList>
    </citation>
    <scope>NUCLEOTIDE SEQUENCE [LARGE SCALE GENOMIC DNA]</scope>
    <source>
        <strain evidence="5 6">UMCV2</strain>
    </source>
</reference>
<evidence type="ECO:0000256" key="2">
    <source>
        <dbReference type="ARBA" id="ARBA00023125"/>
    </source>
</evidence>
<dbReference type="PROSITE" id="PS50949">
    <property type="entry name" value="HTH_GNTR"/>
    <property type="match status" value="1"/>
</dbReference>
<dbReference type="PANTHER" id="PTHR38445:SF9">
    <property type="entry name" value="HTH-TYPE TRANSCRIPTIONAL REPRESSOR YTRA"/>
    <property type="match status" value="1"/>
</dbReference>
<dbReference type="Gene3D" id="1.10.10.10">
    <property type="entry name" value="Winged helix-like DNA-binding domain superfamily/Winged helix DNA-binding domain"/>
    <property type="match status" value="1"/>
</dbReference>
<evidence type="ECO:0000313" key="6">
    <source>
        <dbReference type="Proteomes" id="UP000239187"/>
    </source>
</evidence>
<gene>
    <name evidence="5" type="ORF">CVO76_05340</name>
</gene>
<dbReference type="EMBL" id="CP024915">
    <property type="protein sequence ID" value="AUZ89264.1"/>
    <property type="molecule type" value="Genomic_DNA"/>
</dbReference>
<dbReference type="PANTHER" id="PTHR38445">
    <property type="entry name" value="HTH-TYPE TRANSCRIPTIONAL REPRESSOR YTRA"/>
    <property type="match status" value="1"/>
</dbReference>
<dbReference type="InterPro" id="IPR036390">
    <property type="entry name" value="WH_DNA-bd_sf"/>
</dbReference>
<dbReference type="Pfam" id="PF00392">
    <property type="entry name" value="GntR"/>
    <property type="match status" value="1"/>
</dbReference>
<name>A0A2L0UJ31_9MICC</name>
<dbReference type="AlphaFoldDB" id="A0A2L0UJ31"/>
<evidence type="ECO:0000259" key="4">
    <source>
        <dbReference type="PROSITE" id="PS50949"/>
    </source>
</evidence>
<accession>A0A2L0UJ31</accession>